<dbReference type="EMBL" id="OW240921">
    <property type="protein sequence ID" value="CAH2319913.1"/>
    <property type="molecule type" value="Genomic_DNA"/>
</dbReference>
<reference evidence="2" key="1">
    <citation type="submission" date="2022-03" db="EMBL/GenBank/DDBJ databases">
        <authorList>
            <person name="Alioto T."/>
            <person name="Alioto T."/>
            <person name="Gomez Garrido J."/>
        </authorList>
    </citation>
    <scope>NUCLEOTIDE SEQUENCE</scope>
</reference>
<dbReference type="Proteomes" id="UP001295444">
    <property type="component" value="Chromosome 10"/>
</dbReference>
<feature type="compositionally biased region" description="Basic residues" evidence="1">
    <location>
        <begin position="74"/>
        <end position="90"/>
    </location>
</feature>
<feature type="compositionally biased region" description="Polar residues" evidence="1">
    <location>
        <begin position="1"/>
        <end position="10"/>
    </location>
</feature>
<keyword evidence="3" id="KW-1185">Reference proteome</keyword>
<dbReference type="AlphaFoldDB" id="A0AAD1WM78"/>
<feature type="region of interest" description="Disordered" evidence="1">
    <location>
        <begin position="1"/>
        <end position="21"/>
    </location>
</feature>
<feature type="region of interest" description="Disordered" evidence="1">
    <location>
        <begin position="43"/>
        <end position="125"/>
    </location>
</feature>
<sequence>MAVATRQSASMGAGGEPANNSLTKLDDIFAAFWARMSERMLNKTPAKRTTPALTPPTLSCSKGGFRMITANSAPKRRRQRDQQHRQKRKACPISSTHTHLKPPRRRTGPEAPCPSGQRPLPDKANLRHYRPDAWHLATYMPLTLQATGALGNCAWRPEGIG</sequence>
<organism evidence="2 3">
    <name type="scientific">Pelobates cultripes</name>
    <name type="common">Western spadefoot toad</name>
    <dbReference type="NCBI Taxonomy" id="61616"/>
    <lineage>
        <taxon>Eukaryota</taxon>
        <taxon>Metazoa</taxon>
        <taxon>Chordata</taxon>
        <taxon>Craniata</taxon>
        <taxon>Vertebrata</taxon>
        <taxon>Euteleostomi</taxon>
        <taxon>Amphibia</taxon>
        <taxon>Batrachia</taxon>
        <taxon>Anura</taxon>
        <taxon>Pelobatoidea</taxon>
        <taxon>Pelobatidae</taxon>
        <taxon>Pelobates</taxon>
    </lineage>
</organism>
<name>A0AAD1WM78_PELCU</name>
<evidence type="ECO:0000256" key="1">
    <source>
        <dbReference type="SAM" id="MobiDB-lite"/>
    </source>
</evidence>
<protein>
    <submittedName>
        <fullName evidence="2">Uncharacterized protein</fullName>
    </submittedName>
</protein>
<evidence type="ECO:0000313" key="3">
    <source>
        <dbReference type="Proteomes" id="UP001295444"/>
    </source>
</evidence>
<proteinExistence type="predicted"/>
<accession>A0AAD1WM78</accession>
<gene>
    <name evidence="2" type="ORF">PECUL_23A049445</name>
</gene>
<evidence type="ECO:0000313" key="2">
    <source>
        <dbReference type="EMBL" id="CAH2319913.1"/>
    </source>
</evidence>